<evidence type="ECO:0000313" key="8">
    <source>
        <dbReference type="Proteomes" id="UP001501321"/>
    </source>
</evidence>
<dbReference type="Proteomes" id="UP001501321">
    <property type="component" value="Unassembled WGS sequence"/>
</dbReference>
<gene>
    <name evidence="7" type="ORF">GCM10023095_19850</name>
</gene>
<feature type="domain" description="BON" evidence="5">
    <location>
        <begin position="112"/>
        <end position="159"/>
    </location>
</feature>
<keyword evidence="3" id="KW-0732">Signal</keyword>
<dbReference type="PANTHER" id="PTHR30332:SF17">
    <property type="entry name" value="TYPE IV PILIATION SYSTEM PROTEIN DR_0774-RELATED"/>
    <property type="match status" value="1"/>
</dbReference>
<feature type="signal peptide" evidence="3">
    <location>
        <begin position="1"/>
        <end position="27"/>
    </location>
</feature>
<feature type="domain" description="Type II/III secretion system secretin-like" evidence="4">
    <location>
        <begin position="293"/>
        <end position="455"/>
    </location>
</feature>
<dbReference type="Pfam" id="PF13629">
    <property type="entry name" value="T2SS-T3SS_pil_N"/>
    <property type="match status" value="1"/>
</dbReference>
<feature type="region of interest" description="Disordered" evidence="2">
    <location>
        <begin position="491"/>
        <end position="522"/>
    </location>
</feature>
<dbReference type="PANTHER" id="PTHR30332">
    <property type="entry name" value="PROBABLE GENERAL SECRETION PATHWAY PROTEIN D"/>
    <property type="match status" value="1"/>
</dbReference>
<name>A0ABP8Q973_9GAMM</name>
<protein>
    <submittedName>
        <fullName evidence="7">Type II and III secretion system protein family protein</fullName>
    </submittedName>
</protein>
<evidence type="ECO:0000259" key="4">
    <source>
        <dbReference type="Pfam" id="PF00263"/>
    </source>
</evidence>
<dbReference type="RefSeq" id="WP_345012569.1">
    <property type="nucleotide sequence ID" value="NZ_BAABFC010000012.1"/>
</dbReference>
<reference evidence="8" key="1">
    <citation type="journal article" date="2019" name="Int. J. Syst. Evol. Microbiol.">
        <title>The Global Catalogue of Microorganisms (GCM) 10K type strain sequencing project: providing services to taxonomists for standard genome sequencing and annotation.</title>
        <authorList>
            <consortium name="The Broad Institute Genomics Platform"/>
            <consortium name="The Broad Institute Genome Sequencing Center for Infectious Disease"/>
            <person name="Wu L."/>
            <person name="Ma J."/>
        </authorList>
    </citation>
    <scope>NUCLEOTIDE SEQUENCE [LARGE SCALE GENOMIC DNA]</scope>
    <source>
        <strain evidence="8">JCM 32226</strain>
    </source>
</reference>
<dbReference type="PRINTS" id="PR00811">
    <property type="entry name" value="BCTERIALGSPD"/>
</dbReference>
<comment type="caution">
    <text evidence="7">The sequence shown here is derived from an EMBL/GenBank/DDBJ whole genome shotgun (WGS) entry which is preliminary data.</text>
</comment>
<dbReference type="InterPro" id="IPR001775">
    <property type="entry name" value="GspD/PilQ"/>
</dbReference>
<sequence length="522" mass="55400">METKQYKGILVAGLWWLASLAGAPLQAAEPADMAVPSQGVSVPVNGGRMVQLPGKAKKVSVGSPEVADLMVLRSDQLYLVGKQLGSTNVIVWDARQRPMLMLDVEVTHDLNGLKSKLHEFMPEEAIKVQSSQGKLVLSGQVSSAERMNVALQLARTFTGTVKFGDGAKPEEQNEGTLINMLTIGGAQQVMLEVTVAEVQRSLVRQFDSNFIFAHNGGTFSFGGVTNGASFPDAVFNGVGGDGRIPVFDTTNGALVGPAVSEFAPNPLNIDGKGLFASYLSGNTLFSVALNIAKQNGMAKVLAEPTLLALSGTKADFLSGGEFPVPVPDDDGLTIEYKEFGVGLQFVPVVLDADRINLELDVAVSELSGTNAMTISPSTTTTSFYVPSLTKRSAKTTVELGNGQTIGIAGLLNENLSDFVEKLPGLGDLPVIGQLFRSQEFRKGETELVILVTPRLAKPIRREDIRLPTDNFVEPTDLEYYLLGKMSRLSSEERGGSGLADTSTAPVAPGVAVGSEGQYGHDL</sequence>
<evidence type="ECO:0000259" key="5">
    <source>
        <dbReference type="Pfam" id="PF04972"/>
    </source>
</evidence>
<organism evidence="7 8">
    <name type="scientific">Pseudaeromonas paramecii</name>
    <dbReference type="NCBI Taxonomy" id="2138166"/>
    <lineage>
        <taxon>Bacteria</taxon>
        <taxon>Pseudomonadati</taxon>
        <taxon>Pseudomonadota</taxon>
        <taxon>Gammaproteobacteria</taxon>
        <taxon>Aeromonadales</taxon>
        <taxon>Aeromonadaceae</taxon>
        <taxon>Pseudaeromonas</taxon>
    </lineage>
</organism>
<dbReference type="InterPro" id="IPR050810">
    <property type="entry name" value="Bact_Secretion_Sys_Channel"/>
</dbReference>
<evidence type="ECO:0000256" key="1">
    <source>
        <dbReference type="RuleBase" id="RU004003"/>
    </source>
</evidence>
<feature type="domain" description="Pilus formation protein N-terminal" evidence="6">
    <location>
        <begin position="38"/>
        <end position="107"/>
    </location>
</feature>
<dbReference type="Pfam" id="PF00263">
    <property type="entry name" value="Secretin"/>
    <property type="match status" value="1"/>
</dbReference>
<accession>A0ABP8Q973</accession>
<proteinExistence type="inferred from homology"/>
<keyword evidence="8" id="KW-1185">Reference proteome</keyword>
<dbReference type="InterPro" id="IPR004846">
    <property type="entry name" value="T2SS/T3SS_dom"/>
</dbReference>
<feature type="chain" id="PRO_5045825407" evidence="3">
    <location>
        <begin position="28"/>
        <end position="522"/>
    </location>
</feature>
<evidence type="ECO:0000259" key="6">
    <source>
        <dbReference type="Pfam" id="PF13629"/>
    </source>
</evidence>
<dbReference type="InterPro" id="IPR032789">
    <property type="entry name" value="T2SS-T3SS_pil_N"/>
</dbReference>
<evidence type="ECO:0000256" key="3">
    <source>
        <dbReference type="SAM" id="SignalP"/>
    </source>
</evidence>
<comment type="similarity">
    <text evidence="1">Belongs to the bacterial secretin family.</text>
</comment>
<dbReference type="EMBL" id="BAABFC010000012">
    <property type="protein sequence ID" value="GAA4499535.1"/>
    <property type="molecule type" value="Genomic_DNA"/>
</dbReference>
<dbReference type="Pfam" id="PF04972">
    <property type="entry name" value="BON"/>
    <property type="match status" value="1"/>
</dbReference>
<evidence type="ECO:0000313" key="7">
    <source>
        <dbReference type="EMBL" id="GAA4499535.1"/>
    </source>
</evidence>
<dbReference type="InterPro" id="IPR007055">
    <property type="entry name" value="BON_dom"/>
</dbReference>
<evidence type="ECO:0000256" key="2">
    <source>
        <dbReference type="SAM" id="MobiDB-lite"/>
    </source>
</evidence>